<dbReference type="Gene3D" id="3.40.50.300">
    <property type="entry name" value="P-loop containing nucleotide triphosphate hydrolases"/>
    <property type="match status" value="1"/>
</dbReference>
<evidence type="ECO:0000256" key="8">
    <source>
        <dbReference type="SAM" id="MobiDB-lite"/>
    </source>
</evidence>
<dbReference type="InterPro" id="IPR011527">
    <property type="entry name" value="ABC1_TM_dom"/>
</dbReference>
<keyword evidence="3 9" id="KW-0812">Transmembrane</keyword>
<dbReference type="GO" id="GO:0016887">
    <property type="term" value="F:ATP hydrolysis activity"/>
    <property type="evidence" value="ECO:0007669"/>
    <property type="project" value="InterPro"/>
</dbReference>
<name>A0A286GVZ7_9PROT</name>
<keyword evidence="4" id="KW-0547">Nucleotide-binding</keyword>
<keyword evidence="7 9" id="KW-0472">Membrane</keyword>
<keyword evidence="6 9" id="KW-1133">Transmembrane helix</keyword>
<dbReference type="GO" id="GO:0005886">
    <property type="term" value="C:plasma membrane"/>
    <property type="evidence" value="ECO:0007669"/>
    <property type="project" value="UniProtKB-SubCell"/>
</dbReference>
<evidence type="ECO:0000259" key="10">
    <source>
        <dbReference type="PROSITE" id="PS50893"/>
    </source>
</evidence>
<comment type="subcellular location">
    <subcellularLocation>
        <location evidence="1">Cell membrane</location>
        <topology evidence="1">Multi-pass membrane protein</topology>
    </subcellularLocation>
</comment>
<evidence type="ECO:0000256" key="4">
    <source>
        <dbReference type="ARBA" id="ARBA00022741"/>
    </source>
</evidence>
<evidence type="ECO:0000259" key="11">
    <source>
        <dbReference type="PROSITE" id="PS50929"/>
    </source>
</evidence>
<dbReference type="Proteomes" id="UP000219621">
    <property type="component" value="Unassembled WGS sequence"/>
</dbReference>
<feature type="region of interest" description="Disordered" evidence="8">
    <location>
        <begin position="1"/>
        <end position="37"/>
    </location>
</feature>
<keyword evidence="13" id="KW-1185">Reference proteome</keyword>
<evidence type="ECO:0000256" key="2">
    <source>
        <dbReference type="ARBA" id="ARBA00022448"/>
    </source>
</evidence>
<dbReference type="InterPro" id="IPR003593">
    <property type="entry name" value="AAA+_ATPase"/>
</dbReference>
<evidence type="ECO:0000256" key="5">
    <source>
        <dbReference type="ARBA" id="ARBA00022840"/>
    </source>
</evidence>
<keyword evidence="5 12" id="KW-0067">ATP-binding</keyword>
<dbReference type="SUPFAM" id="SSF52540">
    <property type="entry name" value="P-loop containing nucleoside triphosphate hydrolases"/>
    <property type="match status" value="1"/>
</dbReference>
<gene>
    <name evidence="12" type="ORF">SAMN05421508_109135</name>
</gene>
<dbReference type="EMBL" id="OCNJ01000009">
    <property type="protein sequence ID" value="SOD99703.1"/>
    <property type="molecule type" value="Genomic_DNA"/>
</dbReference>
<dbReference type="GO" id="GO:0140359">
    <property type="term" value="F:ABC-type transporter activity"/>
    <property type="evidence" value="ECO:0007669"/>
    <property type="project" value="InterPro"/>
</dbReference>
<feature type="domain" description="ABC transmembrane type-1" evidence="11">
    <location>
        <begin position="64"/>
        <end position="352"/>
    </location>
</feature>
<evidence type="ECO:0000256" key="3">
    <source>
        <dbReference type="ARBA" id="ARBA00022692"/>
    </source>
</evidence>
<dbReference type="GO" id="GO:0006879">
    <property type="term" value="P:intracellular iron ion homeostasis"/>
    <property type="evidence" value="ECO:0007669"/>
    <property type="project" value="TreeGrafter"/>
</dbReference>
<dbReference type="CDD" id="cd18582">
    <property type="entry name" value="ABC_6TM_ATM1_ABCB7"/>
    <property type="match status" value="1"/>
</dbReference>
<reference evidence="12 13" key="1">
    <citation type="submission" date="2017-09" db="EMBL/GenBank/DDBJ databases">
        <authorList>
            <person name="Ehlers B."/>
            <person name="Leendertz F.H."/>
        </authorList>
    </citation>
    <scope>NUCLEOTIDE SEQUENCE [LARGE SCALE GENOMIC DNA]</scope>
    <source>
        <strain evidence="12 13">USBA 140</strain>
    </source>
</reference>
<feature type="transmembrane region" description="Helical" evidence="9">
    <location>
        <begin position="209"/>
        <end position="228"/>
    </location>
</feature>
<dbReference type="GO" id="GO:0005524">
    <property type="term" value="F:ATP binding"/>
    <property type="evidence" value="ECO:0007669"/>
    <property type="project" value="UniProtKB-KW"/>
</dbReference>
<sequence>MPTRGPAPAPRADGRRSPLRTTLPDPPGGGAAAGSGARADWHTARRLLPYLWPAGEAELRLRVVVSIVLLVAAKVATVGVPIFYKRAVDALTVPGDVAGAVVAVPLALLLGYGGLRVLQQVFAELQGMVFTKVSERATRRVALQVFTHLHRLSLRFHLDRQTGGLSRVIERGTRAIDVLLRLALFRTGPQILELVFVCAVLWTLYDWRYAAVTLVTVGGYIAYTVVVTDWRMAHRRVMNTADSDANTKAIDSLINFETVKYFNNDRHEAERYDGALERLEGASVKAKNSLAALNVGQGLIVAAGLVGMMVMAAQGVAAGRMTVGDFVLVNSYLIQLSLPLNMLGMVYREIKQALTDMESMFGLLDAPPEVTDRPDAPPLAVSGGAVTFEDVHFGYGPERAILHGVSFTVPAGRKVAVVGHSGAGKSTVARLLYRFYDPTGGRILVDGQDIRDVTQESLRAVVGVVPQDTVLFNDTIGYNIAYGRPGADAAAVRAAAEAAAIHAFVESLPQGYDTRVGERGLKLSGGEKQRVAIARTILKNPAILILDEATSALDTHTERAIQDSLDRVSRNRTTLVIAHRLSTVIDADEILVMDAGRIVERGRHDALLEAGGVYAGMWRRQQESAQLAGRLAAMDADTRRDTEELAEGVAAAKS</sequence>
<dbReference type="InterPro" id="IPR039421">
    <property type="entry name" value="Type_1_exporter"/>
</dbReference>
<evidence type="ECO:0000313" key="12">
    <source>
        <dbReference type="EMBL" id="SOD99703.1"/>
    </source>
</evidence>
<protein>
    <submittedName>
        <fullName evidence="12">ATP-binding cassette, subfamily B</fullName>
    </submittedName>
</protein>
<feature type="transmembrane region" description="Helical" evidence="9">
    <location>
        <begin position="183"/>
        <end position="203"/>
    </location>
</feature>
<dbReference type="AlphaFoldDB" id="A0A286GVZ7"/>
<evidence type="ECO:0000256" key="6">
    <source>
        <dbReference type="ARBA" id="ARBA00022989"/>
    </source>
</evidence>
<evidence type="ECO:0000256" key="1">
    <source>
        <dbReference type="ARBA" id="ARBA00004651"/>
    </source>
</evidence>
<dbReference type="FunFam" id="3.40.50.300:FF:000186">
    <property type="entry name" value="ATP-binding cassette sub-family B member 7, mitochondrial"/>
    <property type="match status" value="1"/>
</dbReference>
<dbReference type="SUPFAM" id="SSF90123">
    <property type="entry name" value="ABC transporter transmembrane region"/>
    <property type="match status" value="1"/>
</dbReference>
<dbReference type="Pfam" id="PF00664">
    <property type="entry name" value="ABC_membrane"/>
    <property type="match status" value="1"/>
</dbReference>
<dbReference type="PROSITE" id="PS50929">
    <property type="entry name" value="ABC_TM1F"/>
    <property type="match status" value="1"/>
</dbReference>
<dbReference type="InterPro" id="IPR027417">
    <property type="entry name" value="P-loop_NTPase"/>
</dbReference>
<dbReference type="SMART" id="SM00382">
    <property type="entry name" value="AAA"/>
    <property type="match status" value="1"/>
</dbReference>
<evidence type="ECO:0000313" key="13">
    <source>
        <dbReference type="Proteomes" id="UP000219621"/>
    </source>
</evidence>
<feature type="transmembrane region" description="Helical" evidence="9">
    <location>
        <begin position="96"/>
        <end position="118"/>
    </location>
</feature>
<dbReference type="InterPro" id="IPR003439">
    <property type="entry name" value="ABC_transporter-like_ATP-bd"/>
</dbReference>
<feature type="transmembrane region" description="Helical" evidence="9">
    <location>
        <begin position="63"/>
        <end position="84"/>
    </location>
</feature>
<keyword evidence="2" id="KW-0813">Transport</keyword>
<dbReference type="Pfam" id="PF00005">
    <property type="entry name" value="ABC_tran"/>
    <property type="match status" value="1"/>
</dbReference>
<proteinExistence type="predicted"/>
<dbReference type="InterPro" id="IPR036640">
    <property type="entry name" value="ABC1_TM_sf"/>
</dbReference>
<dbReference type="InterPro" id="IPR017871">
    <property type="entry name" value="ABC_transporter-like_CS"/>
</dbReference>
<feature type="transmembrane region" description="Helical" evidence="9">
    <location>
        <begin position="291"/>
        <end position="314"/>
    </location>
</feature>
<organism evidence="12 13">
    <name type="scientific">Caenispirillum bisanense</name>
    <dbReference type="NCBI Taxonomy" id="414052"/>
    <lineage>
        <taxon>Bacteria</taxon>
        <taxon>Pseudomonadati</taxon>
        <taxon>Pseudomonadota</taxon>
        <taxon>Alphaproteobacteria</taxon>
        <taxon>Rhodospirillales</taxon>
        <taxon>Novispirillaceae</taxon>
        <taxon>Caenispirillum</taxon>
    </lineage>
</organism>
<dbReference type="Gene3D" id="1.20.1560.10">
    <property type="entry name" value="ABC transporter type 1, transmembrane domain"/>
    <property type="match status" value="1"/>
</dbReference>
<dbReference type="PANTHER" id="PTHR24221:SF402">
    <property type="entry name" value="IRON-SULFUR CLUSTERS TRANSPORTER ABCB7, MITOCHONDRIAL"/>
    <property type="match status" value="1"/>
</dbReference>
<dbReference type="PROSITE" id="PS00211">
    <property type="entry name" value="ABC_TRANSPORTER_1"/>
    <property type="match status" value="1"/>
</dbReference>
<evidence type="ECO:0000256" key="7">
    <source>
        <dbReference type="ARBA" id="ARBA00023136"/>
    </source>
</evidence>
<feature type="domain" description="ABC transporter" evidence="10">
    <location>
        <begin position="386"/>
        <end position="620"/>
    </location>
</feature>
<evidence type="ECO:0000256" key="9">
    <source>
        <dbReference type="SAM" id="Phobius"/>
    </source>
</evidence>
<dbReference type="PROSITE" id="PS50893">
    <property type="entry name" value="ABC_TRANSPORTER_2"/>
    <property type="match status" value="1"/>
</dbReference>
<accession>A0A286GVZ7</accession>
<dbReference type="PANTHER" id="PTHR24221">
    <property type="entry name" value="ATP-BINDING CASSETTE SUB-FAMILY B"/>
    <property type="match status" value="1"/>
</dbReference>
<dbReference type="CDD" id="cd03253">
    <property type="entry name" value="ABCC_ATM1_transporter"/>
    <property type="match status" value="1"/>
</dbReference>